<evidence type="ECO:0008006" key="4">
    <source>
        <dbReference type="Google" id="ProtNLM"/>
    </source>
</evidence>
<evidence type="ECO:0000256" key="1">
    <source>
        <dbReference type="SAM" id="Phobius"/>
    </source>
</evidence>
<evidence type="ECO:0000313" key="3">
    <source>
        <dbReference type="Proteomes" id="UP000001059"/>
    </source>
</evidence>
<keyword evidence="1" id="KW-0812">Transmembrane</keyword>
<reference evidence="2 3" key="1">
    <citation type="submission" date="2010-03" db="EMBL/GenBank/DDBJ databases">
        <title>The complete genome of Methanohalophilus mahii DSM 5219.</title>
        <authorList>
            <consortium name="US DOE Joint Genome Institute (JGI-PGF)"/>
            <person name="Lucas S."/>
            <person name="Copeland A."/>
            <person name="Lapidus A."/>
            <person name="Glavina del Rio T."/>
            <person name="Dalin E."/>
            <person name="Tice H."/>
            <person name="Bruce D."/>
            <person name="Goodwin L."/>
            <person name="Pitluck S."/>
            <person name="Kyrpides N."/>
            <person name="Mavromatis K."/>
            <person name="Ivanova N."/>
            <person name="Lykidis A."/>
            <person name="Saunders E."/>
            <person name="Brettin T."/>
            <person name="Detter J.C."/>
            <person name="Han C."/>
            <person name="Land M."/>
            <person name="Hauser L."/>
            <person name="Markowitz V."/>
            <person name="Cheng J.-F."/>
            <person name="Hugenholtz P."/>
            <person name="Woyke T."/>
            <person name="Wu D."/>
            <person name="Spring S."/>
            <person name="Schneider S."/>
            <person name="Schroeder M."/>
            <person name="Klenk H.-P."/>
            <person name="Eisen J.A."/>
        </authorList>
    </citation>
    <scope>NUCLEOTIDE SEQUENCE [LARGE SCALE GENOMIC DNA]</scope>
    <source>
        <strain evidence="3">ATCC 35705 / DSM 5219 / SLP</strain>
    </source>
</reference>
<dbReference type="STRING" id="547558.Mmah_0919"/>
<dbReference type="Proteomes" id="UP000001059">
    <property type="component" value="Chromosome"/>
</dbReference>
<evidence type="ECO:0000313" key="2">
    <source>
        <dbReference type="EMBL" id="ADE36439.1"/>
    </source>
</evidence>
<proteinExistence type="predicted"/>
<dbReference type="EMBL" id="CP001994">
    <property type="protein sequence ID" value="ADE36439.1"/>
    <property type="molecule type" value="Genomic_DNA"/>
</dbReference>
<accession>D5EB88</accession>
<sequence length="202" mass="23510" precursor="true">MWPTILFFVLLLLLLVIFVIFFAAFDLVFSFKIDKNGYRGNLRVSFLRLSRVISIEDSKKEEVTESFAVAGRADKSNSATVKKVSSFISVFHDIKFPLLRLMNDTLRAIRFRSFSFNLKWGFSDPAATGITCGFLYAILSIINTRAIHCDYQILPLFDEEKLEMDSKASLRFRFYRFVPGIIRFTTKKTVLKNLWILLRKNY</sequence>
<keyword evidence="1" id="KW-0472">Membrane</keyword>
<keyword evidence="3" id="KW-1185">Reference proteome</keyword>
<gene>
    <name evidence="2" type="ordered locus">Mmah_0919</name>
</gene>
<name>D5EB88_METMS</name>
<dbReference type="AlphaFoldDB" id="D5EB88"/>
<protein>
    <recommendedName>
        <fullName evidence="4">DUF2953 domain-containing protein</fullName>
    </recommendedName>
</protein>
<dbReference type="Pfam" id="PF11167">
    <property type="entry name" value="DUF2953"/>
    <property type="match status" value="1"/>
</dbReference>
<dbReference type="HOGENOM" id="CLU_110992_0_0_2"/>
<organism evidence="2 3">
    <name type="scientific">Methanohalophilus mahii (strain ATCC 35705 / DSM 5219 / SLP)</name>
    <dbReference type="NCBI Taxonomy" id="547558"/>
    <lineage>
        <taxon>Archaea</taxon>
        <taxon>Methanobacteriati</taxon>
        <taxon>Methanobacteriota</taxon>
        <taxon>Stenosarchaea group</taxon>
        <taxon>Methanomicrobia</taxon>
        <taxon>Methanosarcinales</taxon>
        <taxon>Methanosarcinaceae</taxon>
        <taxon>Methanohalophilus</taxon>
    </lineage>
</organism>
<dbReference type="InterPro" id="IPR021338">
    <property type="entry name" value="DUF2953"/>
</dbReference>
<feature type="transmembrane region" description="Helical" evidence="1">
    <location>
        <begin position="6"/>
        <end position="29"/>
    </location>
</feature>
<keyword evidence="1" id="KW-1133">Transmembrane helix</keyword>
<dbReference type="KEGG" id="mmh:Mmah_0919"/>